<sequence>MKIEITMKFSPKWQLQSATIVGKYCEGRVIGAVGCFVIGRCRNLRNHGETPVEN</sequence>
<dbReference type="AlphaFoldDB" id="A0AA40KVI4"/>
<gene>
    <name evidence="1" type="ORF">K0M31_007288</name>
</gene>
<evidence type="ECO:0000313" key="2">
    <source>
        <dbReference type="Proteomes" id="UP001177670"/>
    </source>
</evidence>
<reference evidence="1" key="1">
    <citation type="submission" date="2021-10" db="EMBL/GenBank/DDBJ databases">
        <title>Melipona bicolor Genome sequencing and assembly.</title>
        <authorList>
            <person name="Araujo N.S."/>
            <person name="Arias M.C."/>
        </authorList>
    </citation>
    <scope>NUCLEOTIDE SEQUENCE</scope>
    <source>
        <strain evidence="1">USP_2M_L1-L4_2017</strain>
        <tissue evidence="1">Whole body</tissue>
    </source>
</reference>
<accession>A0AA40KVI4</accession>
<comment type="caution">
    <text evidence="1">The sequence shown here is derived from an EMBL/GenBank/DDBJ whole genome shotgun (WGS) entry which is preliminary data.</text>
</comment>
<dbReference type="EMBL" id="JAHYIQ010000002">
    <property type="protein sequence ID" value="KAK1134507.1"/>
    <property type="molecule type" value="Genomic_DNA"/>
</dbReference>
<name>A0AA40KVI4_9HYME</name>
<organism evidence="1 2">
    <name type="scientific">Melipona bicolor</name>
    <dbReference type="NCBI Taxonomy" id="60889"/>
    <lineage>
        <taxon>Eukaryota</taxon>
        <taxon>Metazoa</taxon>
        <taxon>Ecdysozoa</taxon>
        <taxon>Arthropoda</taxon>
        <taxon>Hexapoda</taxon>
        <taxon>Insecta</taxon>
        <taxon>Pterygota</taxon>
        <taxon>Neoptera</taxon>
        <taxon>Endopterygota</taxon>
        <taxon>Hymenoptera</taxon>
        <taxon>Apocrita</taxon>
        <taxon>Aculeata</taxon>
        <taxon>Apoidea</taxon>
        <taxon>Anthophila</taxon>
        <taxon>Apidae</taxon>
        <taxon>Melipona</taxon>
    </lineage>
</organism>
<proteinExistence type="predicted"/>
<protein>
    <submittedName>
        <fullName evidence="1">Uncharacterized protein</fullName>
    </submittedName>
</protein>
<evidence type="ECO:0000313" key="1">
    <source>
        <dbReference type="EMBL" id="KAK1134507.1"/>
    </source>
</evidence>
<keyword evidence="2" id="KW-1185">Reference proteome</keyword>
<dbReference type="Proteomes" id="UP001177670">
    <property type="component" value="Unassembled WGS sequence"/>
</dbReference>